<dbReference type="InterPro" id="IPR052514">
    <property type="entry name" value="SAM-dependent_MTase"/>
</dbReference>
<feature type="domain" description="Methyltransferase FkbM" evidence="1">
    <location>
        <begin position="81"/>
        <end position="239"/>
    </location>
</feature>
<name>A0A512B4I8_9BACT</name>
<reference evidence="2 3" key="1">
    <citation type="submission" date="2019-07" db="EMBL/GenBank/DDBJ databases">
        <title>Whole genome shotgun sequence of Adhaeribacter aerolatus NBRC 106133.</title>
        <authorList>
            <person name="Hosoyama A."/>
            <person name="Uohara A."/>
            <person name="Ohji S."/>
            <person name="Ichikawa N."/>
        </authorList>
    </citation>
    <scope>NUCLEOTIDE SEQUENCE [LARGE SCALE GENOMIC DNA]</scope>
    <source>
        <strain evidence="2 3">NBRC 106133</strain>
    </source>
</reference>
<dbReference type="OrthoDB" id="930965at2"/>
<organism evidence="2 3">
    <name type="scientific">Adhaeribacter aerolatus</name>
    <dbReference type="NCBI Taxonomy" id="670289"/>
    <lineage>
        <taxon>Bacteria</taxon>
        <taxon>Pseudomonadati</taxon>
        <taxon>Bacteroidota</taxon>
        <taxon>Cytophagia</taxon>
        <taxon>Cytophagales</taxon>
        <taxon>Hymenobacteraceae</taxon>
        <taxon>Adhaeribacter</taxon>
    </lineage>
</organism>
<dbReference type="Gene3D" id="3.40.50.150">
    <property type="entry name" value="Vaccinia Virus protein VP39"/>
    <property type="match status" value="1"/>
</dbReference>
<dbReference type="AlphaFoldDB" id="A0A512B4I8"/>
<dbReference type="SUPFAM" id="SSF53335">
    <property type="entry name" value="S-adenosyl-L-methionine-dependent methyltransferases"/>
    <property type="match status" value="1"/>
</dbReference>
<sequence>MAYMTKSIKTLFRLLQNFGVEYGISLFINFKLNRLDNLRLPNINSSISLRKGTSDSDAFYQVFVLNEYKIDFIERPKVIIDGGANIGLFTVLMKNKFPEAKVISVEPDKDNFAMLQKNVANYNNVYCENLGLWNRKTKLKIYDKFEMGKWAMVVEESEAEGNIEAISIDELVCKYAINTIDILKLDIETSEKILFLDNYEGWLPKVKMIIIELHDCLEEDCSKPFFVAINKTFSKYTYSISGENTVIINNDLV</sequence>
<proteinExistence type="predicted"/>
<gene>
    <name evidence="2" type="ORF">AAE02nite_45340</name>
</gene>
<dbReference type="Proteomes" id="UP000321532">
    <property type="component" value="Unassembled WGS sequence"/>
</dbReference>
<dbReference type="PANTHER" id="PTHR34203:SF15">
    <property type="entry name" value="SLL1173 PROTEIN"/>
    <property type="match status" value="1"/>
</dbReference>
<dbReference type="InterPro" id="IPR006342">
    <property type="entry name" value="FkbM_mtfrase"/>
</dbReference>
<dbReference type="PANTHER" id="PTHR34203">
    <property type="entry name" value="METHYLTRANSFERASE, FKBM FAMILY PROTEIN"/>
    <property type="match status" value="1"/>
</dbReference>
<evidence type="ECO:0000313" key="3">
    <source>
        <dbReference type="Proteomes" id="UP000321532"/>
    </source>
</evidence>
<dbReference type="NCBIfam" id="TIGR01444">
    <property type="entry name" value="fkbM_fam"/>
    <property type="match status" value="1"/>
</dbReference>
<evidence type="ECO:0000259" key="1">
    <source>
        <dbReference type="Pfam" id="PF05050"/>
    </source>
</evidence>
<dbReference type="Pfam" id="PF05050">
    <property type="entry name" value="Methyltransf_21"/>
    <property type="match status" value="1"/>
</dbReference>
<dbReference type="InterPro" id="IPR029063">
    <property type="entry name" value="SAM-dependent_MTases_sf"/>
</dbReference>
<dbReference type="EMBL" id="BJYS01000045">
    <property type="protein sequence ID" value="GEO06870.1"/>
    <property type="molecule type" value="Genomic_DNA"/>
</dbReference>
<keyword evidence="3" id="KW-1185">Reference proteome</keyword>
<evidence type="ECO:0000313" key="2">
    <source>
        <dbReference type="EMBL" id="GEO06870.1"/>
    </source>
</evidence>
<comment type="caution">
    <text evidence="2">The sequence shown here is derived from an EMBL/GenBank/DDBJ whole genome shotgun (WGS) entry which is preliminary data.</text>
</comment>
<protein>
    <recommendedName>
        <fullName evidence="1">Methyltransferase FkbM domain-containing protein</fullName>
    </recommendedName>
</protein>
<accession>A0A512B4I8</accession>